<feature type="domain" description="Reverse transcriptase" evidence="8">
    <location>
        <begin position="1"/>
        <end position="128"/>
    </location>
</feature>
<dbReference type="PANTHER" id="PTHR37984:SF5">
    <property type="entry name" value="PROTEIN NYNRIN-LIKE"/>
    <property type="match status" value="1"/>
</dbReference>
<dbReference type="Pfam" id="PF00078">
    <property type="entry name" value="RVT_1"/>
    <property type="match status" value="1"/>
</dbReference>
<dbReference type="GO" id="GO:0004519">
    <property type="term" value="F:endonuclease activity"/>
    <property type="evidence" value="ECO:0007669"/>
    <property type="project" value="UniProtKB-KW"/>
</dbReference>
<dbReference type="EC" id="2.7.7.49" evidence="1"/>
<keyword evidence="2" id="KW-0808">Transferase</keyword>
<evidence type="ECO:0000256" key="7">
    <source>
        <dbReference type="ARBA" id="ARBA00022918"/>
    </source>
</evidence>
<evidence type="ECO:0000259" key="8">
    <source>
        <dbReference type="PROSITE" id="PS50878"/>
    </source>
</evidence>
<dbReference type="Gene3D" id="3.30.70.270">
    <property type="match status" value="2"/>
</dbReference>
<evidence type="ECO:0000256" key="5">
    <source>
        <dbReference type="ARBA" id="ARBA00022759"/>
    </source>
</evidence>
<keyword evidence="7" id="KW-0695">RNA-directed DNA polymerase</keyword>
<dbReference type="Gene3D" id="1.10.340.70">
    <property type="match status" value="1"/>
</dbReference>
<accession>A0A6V7U0N4</accession>
<dbReference type="PROSITE" id="PS50878">
    <property type="entry name" value="RT_POL"/>
    <property type="match status" value="1"/>
</dbReference>
<evidence type="ECO:0000256" key="2">
    <source>
        <dbReference type="ARBA" id="ARBA00022679"/>
    </source>
</evidence>
<dbReference type="EMBL" id="CAJEWN010000027">
    <property type="protein sequence ID" value="CAD2141480.1"/>
    <property type="molecule type" value="Genomic_DNA"/>
</dbReference>
<dbReference type="InterPro" id="IPR050951">
    <property type="entry name" value="Retrovirus_Pol_polyprotein"/>
</dbReference>
<evidence type="ECO:0000313" key="10">
    <source>
        <dbReference type="Proteomes" id="UP000580250"/>
    </source>
</evidence>
<evidence type="ECO:0000313" key="9">
    <source>
        <dbReference type="EMBL" id="CAD2141480.1"/>
    </source>
</evidence>
<protein>
    <recommendedName>
        <fullName evidence="1">RNA-directed DNA polymerase</fullName>
        <ecNumber evidence="1">2.7.7.49</ecNumber>
    </recommendedName>
</protein>
<dbReference type="PANTHER" id="PTHR37984">
    <property type="entry name" value="PROTEIN CBG26694"/>
    <property type="match status" value="1"/>
</dbReference>
<comment type="caution">
    <text evidence="9">The sequence shown here is derived from an EMBL/GenBank/DDBJ whole genome shotgun (WGS) entry which is preliminary data.</text>
</comment>
<keyword evidence="6" id="KW-0378">Hydrolase</keyword>
<dbReference type="InterPro" id="IPR043128">
    <property type="entry name" value="Rev_trsase/Diguanyl_cyclase"/>
</dbReference>
<dbReference type="GO" id="GO:0016787">
    <property type="term" value="F:hydrolase activity"/>
    <property type="evidence" value="ECO:0007669"/>
    <property type="project" value="UniProtKB-KW"/>
</dbReference>
<name>A0A6V7U0N4_MELEN</name>
<dbReference type="Proteomes" id="UP000580250">
    <property type="component" value="Unassembled WGS sequence"/>
</dbReference>
<dbReference type="OrthoDB" id="5846972at2759"/>
<evidence type="ECO:0000256" key="1">
    <source>
        <dbReference type="ARBA" id="ARBA00012493"/>
    </source>
</evidence>
<dbReference type="GO" id="GO:0003964">
    <property type="term" value="F:RNA-directed DNA polymerase activity"/>
    <property type="evidence" value="ECO:0007669"/>
    <property type="project" value="UniProtKB-KW"/>
</dbReference>
<dbReference type="SUPFAM" id="SSF56672">
    <property type="entry name" value="DNA/RNA polymerases"/>
    <property type="match status" value="1"/>
</dbReference>
<evidence type="ECO:0000256" key="3">
    <source>
        <dbReference type="ARBA" id="ARBA00022695"/>
    </source>
</evidence>
<dbReference type="Gene3D" id="3.10.10.10">
    <property type="entry name" value="HIV Type 1 Reverse Transcriptase, subunit A, domain 1"/>
    <property type="match status" value="1"/>
</dbReference>
<proteinExistence type="predicted"/>
<gene>
    <name evidence="9" type="ORF">MENT_LOCUS6891</name>
</gene>
<dbReference type="FunFam" id="3.30.70.270:FF:000020">
    <property type="entry name" value="Transposon Tf2-6 polyprotein-like Protein"/>
    <property type="match status" value="1"/>
</dbReference>
<keyword evidence="5" id="KW-0255">Endonuclease</keyword>
<reference evidence="9 10" key="1">
    <citation type="submission" date="2020-08" db="EMBL/GenBank/DDBJ databases">
        <authorList>
            <person name="Koutsovoulos G."/>
            <person name="Danchin GJ E."/>
        </authorList>
    </citation>
    <scope>NUCLEOTIDE SEQUENCE [LARGE SCALE GENOMIC DNA]</scope>
</reference>
<keyword evidence="4" id="KW-0540">Nuclease</keyword>
<organism evidence="9 10">
    <name type="scientific">Meloidogyne enterolobii</name>
    <name type="common">Root-knot nematode worm</name>
    <name type="synonym">Meloidogyne mayaguensis</name>
    <dbReference type="NCBI Taxonomy" id="390850"/>
    <lineage>
        <taxon>Eukaryota</taxon>
        <taxon>Metazoa</taxon>
        <taxon>Ecdysozoa</taxon>
        <taxon>Nematoda</taxon>
        <taxon>Chromadorea</taxon>
        <taxon>Rhabditida</taxon>
        <taxon>Tylenchina</taxon>
        <taxon>Tylenchomorpha</taxon>
        <taxon>Tylenchoidea</taxon>
        <taxon>Meloidogynidae</taxon>
        <taxon>Meloidogyninae</taxon>
        <taxon>Meloidogyne</taxon>
    </lineage>
</organism>
<evidence type="ECO:0000256" key="4">
    <source>
        <dbReference type="ARBA" id="ARBA00022722"/>
    </source>
</evidence>
<dbReference type="AlphaFoldDB" id="A0A6V7U0N4"/>
<dbReference type="Pfam" id="PF17917">
    <property type="entry name" value="RT_RNaseH"/>
    <property type="match status" value="1"/>
</dbReference>
<dbReference type="InterPro" id="IPR043502">
    <property type="entry name" value="DNA/RNA_pol_sf"/>
</dbReference>
<dbReference type="InterPro" id="IPR041373">
    <property type="entry name" value="RT_RNaseH"/>
</dbReference>
<dbReference type="InterPro" id="IPR000477">
    <property type="entry name" value="RT_dom"/>
</dbReference>
<sequence length="500" mass="57351">MEKVGSCKYYSSLDLSSGYLQIKLGEETSWKCGVITEDNVYQMVYMPFGLKNATAAFSRAMAVVLCGLEECAISYVDDILVYTKTGPFSEHLNSLRKVFERFRFYNLKLSPKKCTFATKEMNFLGYTLTTEGYKPTLSRIELIKETPIPKNVKEVKRVLGKIGFYRKHIRDFATLCEPLVRLTRRESKFKWEKEQQNAFEKIINLLTEAPNLIIPDYNKSFHIFTDASNFGMGGVLMQRNDIGTFSAISYCSRTLSASERRWPTVQVEMCAIIYALREFKPFIFMSDIELHTDHKPLAYLLKKSDTHPHLARWLIELQNYQIKIVHVAGKQNSLADALSRSAEDIPLKEVENLKEIEDIVEFPICMSLQTKSRLVFDPFINSIILRHEDGNTYKINIEEEQSNDPEIQAFIQFLQTGEIPEGFTEIEKENFTAQAANLSIISKILYYKSHSQTPKIYIPISLRSLIFDSFHSSPLGGGHLSIKKTLKNAKNTTGLYYTPI</sequence>
<dbReference type="CDD" id="cd01647">
    <property type="entry name" value="RT_LTR"/>
    <property type="match status" value="1"/>
</dbReference>
<evidence type="ECO:0000256" key="6">
    <source>
        <dbReference type="ARBA" id="ARBA00022801"/>
    </source>
</evidence>
<keyword evidence="3" id="KW-0548">Nucleotidyltransferase</keyword>
<dbReference type="CDD" id="cd09274">
    <property type="entry name" value="RNase_HI_RT_Ty3"/>
    <property type="match status" value="1"/>
</dbReference>